<accession>A0A1X0QK20</accession>
<dbReference type="Proteomes" id="UP000192501">
    <property type="component" value="Unassembled WGS sequence"/>
</dbReference>
<organism evidence="1 2">
    <name type="scientific">Hepatospora eriocheir</name>
    <dbReference type="NCBI Taxonomy" id="1081669"/>
    <lineage>
        <taxon>Eukaryota</taxon>
        <taxon>Fungi</taxon>
        <taxon>Fungi incertae sedis</taxon>
        <taxon>Microsporidia</taxon>
        <taxon>Hepatosporidae</taxon>
        <taxon>Hepatospora</taxon>
    </lineage>
</organism>
<evidence type="ECO:0000313" key="2">
    <source>
        <dbReference type="Proteomes" id="UP000192501"/>
    </source>
</evidence>
<protein>
    <submittedName>
        <fullName evidence="1">Uncharacterized protein</fullName>
    </submittedName>
</protein>
<dbReference type="VEuPathDB" id="MicrosporidiaDB:A0H76_2223"/>
<reference evidence="1 2" key="1">
    <citation type="journal article" date="2017" name="Environ. Microbiol.">
        <title>Decay of the glycolytic pathway and adaptation to intranuclear parasitism within Enterocytozoonidae microsporidia.</title>
        <authorList>
            <person name="Wiredu Boakye D."/>
            <person name="Jaroenlak P."/>
            <person name="Prachumwat A."/>
            <person name="Williams T.A."/>
            <person name="Bateman K.S."/>
            <person name="Itsathitphaisarn O."/>
            <person name="Sritunyalucksana K."/>
            <person name="Paszkiewicz K.H."/>
            <person name="Moore K.A."/>
            <person name="Stentiford G.D."/>
            <person name="Williams B.A."/>
        </authorList>
    </citation>
    <scope>NUCLEOTIDE SEQUENCE [LARGE SCALE GENOMIC DNA]</scope>
    <source>
        <strain evidence="2">canceri</strain>
    </source>
</reference>
<dbReference type="EMBL" id="LTAI01000062">
    <property type="protein sequence ID" value="ORE00119.1"/>
    <property type="molecule type" value="Genomic_DNA"/>
</dbReference>
<name>A0A1X0QK20_9MICR</name>
<dbReference type="AlphaFoldDB" id="A0A1X0QK20"/>
<sequence>MIIFSSGYTTHKTKKNLKKFMPIISQRNLNIYLKIVNVIKEVNETDTVYKVSEVNAVCKVNETGTMAALVSGSNLN</sequence>
<proteinExistence type="predicted"/>
<evidence type="ECO:0000313" key="1">
    <source>
        <dbReference type="EMBL" id="ORE00119.1"/>
    </source>
</evidence>
<gene>
    <name evidence="1" type="ORF">A0H76_2223</name>
</gene>
<comment type="caution">
    <text evidence="1">The sequence shown here is derived from an EMBL/GenBank/DDBJ whole genome shotgun (WGS) entry which is preliminary data.</text>
</comment>